<evidence type="ECO:0000256" key="4">
    <source>
        <dbReference type="HAMAP-Rule" id="MF_00724"/>
    </source>
</evidence>
<feature type="compositionally biased region" description="Polar residues" evidence="6">
    <location>
        <begin position="13"/>
        <end position="22"/>
    </location>
</feature>
<dbReference type="InterPro" id="IPR001624">
    <property type="entry name" value="FliE"/>
</dbReference>
<organism evidence="7 8">
    <name type="scientific">Pseudoprimorskyibacter insulae</name>
    <dbReference type="NCBI Taxonomy" id="1695997"/>
    <lineage>
        <taxon>Bacteria</taxon>
        <taxon>Pseudomonadati</taxon>
        <taxon>Pseudomonadota</taxon>
        <taxon>Alphaproteobacteria</taxon>
        <taxon>Rhodobacterales</taxon>
        <taxon>Paracoccaceae</taxon>
        <taxon>Pseudoprimorskyibacter</taxon>
    </lineage>
</organism>
<evidence type="ECO:0000256" key="3">
    <source>
        <dbReference type="ARBA" id="ARBA00023143"/>
    </source>
</evidence>
<dbReference type="GO" id="GO:0009425">
    <property type="term" value="C:bacterial-type flagellum basal body"/>
    <property type="evidence" value="ECO:0007669"/>
    <property type="project" value="UniProtKB-SubCell"/>
</dbReference>
<accession>A0A2R8AW28</accession>
<evidence type="ECO:0000256" key="6">
    <source>
        <dbReference type="SAM" id="MobiDB-lite"/>
    </source>
</evidence>
<dbReference type="GO" id="GO:0003774">
    <property type="term" value="F:cytoskeletal motor activity"/>
    <property type="evidence" value="ECO:0007669"/>
    <property type="project" value="InterPro"/>
</dbReference>
<dbReference type="RefSeq" id="WP_108885958.1">
    <property type="nucleotide sequence ID" value="NZ_OMOJ01000003.1"/>
</dbReference>
<evidence type="ECO:0000313" key="7">
    <source>
        <dbReference type="EMBL" id="SPF80079.1"/>
    </source>
</evidence>
<comment type="subcellular location">
    <subcellularLocation>
        <location evidence="1 4">Bacterial flagellum basal body</location>
    </subcellularLocation>
</comment>
<protein>
    <recommendedName>
        <fullName evidence="4 5">Flagellar hook-basal body complex protein FliE</fullName>
    </recommendedName>
</protein>
<dbReference type="AlphaFoldDB" id="A0A2R8AW28"/>
<dbReference type="PANTHER" id="PTHR34653:SF1">
    <property type="entry name" value="FLAGELLAR HOOK-BASAL BODY COMPLEX PROTEIN FLIE"/>
    <property type="match status" value="1"/>
</dbReference>
<feature type="region of interest" description="Disordered" evidence="6">
    <location>
        <begin position="13"/>
        <end position="40"/>
    </location>
</feature>
<sequence>MLVSGPSIVQSATAVGQANQVNRPEPAGKADKPNGPSFAERVGNAVNQVADQQSQAAQAAKDFEVGKTNDIAAVMVEQQVASLGFQLTLNVRNKALNAYRDIMNMPV</sequence>
<dbReference type="PRINTS" id="PR01006">
    <property type="entry name" value="FLGHOOKFLIE"/>
</dbReference>
<dbReference type="OrthoDB" id="8909229at2"/>
<keyword evidence="7" id="KW-0969">Cilium</keyword>
<name>A0A2R8AW28_9RHOB</name>
<evidence type="ECO:0000313" key="8">
    <source>
        <dbReference type="Proteomes" id="UP000244904"/>
    </source>
</evidence>
<dbReference type="PANTHER" id="PTHR34653">
    <property type="match status" value="1"/>
</dbReference>
<dbReference type="Proteomes" id="UP000244904">
    <property type="component" value="Unassembled WGS sequence"/>
</dbReference>
<comment type="similarity">
    <text evidence="2 4">Belongs to the FliE family.</text>
</comment>
<dbReference type="NCBIfam" id="TIGR00205">
    <property type="entry name" value="fliE"/>
    <property type="match status" value="1"/>
</dbReference>
<dbReference type="Pfam" id="PF02049">
    <property type="entry name" value="FliE"/>
    <property type="match status" value="1"/>
</dbReference>
<keyword evidence="7" id="KW-0282">Flagellum</keyword>
<dbReference type="HAMAP" id="MF_00724">
    <property type="entry name" value="FliE"/>
    <property type="match status" value="1"/>
</dbReference>
<proteinExistence type="inferred from homology"/>
<keyword evidence="3 4" id="KW-0975">Bacterial flagellum</keyword>
<evidence type="ECO:0000256" key="5">
    <source>
        <dbReference type="NCBIfam" id="TIGR00205"/>
    </source>
</evidence>
<keyword evidence="8" id="KW-1185">Reference proteome</keyword>
<keyword evidence="7" id="KW-0966">Cell projection</keyword>
<dbReference type="GO" id="GO:0005198">
    <property type="term" value="F:structural molecule activity"/>
    <property type="evidence" value="ECO:0007669"/>
    <property type="project" value="UniProtKB-UniRule"/>
</dbReference>
<gene>
    <name evidence="7" type="primary">fliE_1</name>
    <name evidence="4" type="synonym">fliE</name>
    <name evidence="7" type="ORF">PRI8871_01881</name>
</gene>
<dbReference type="GO" id="GO:0071973">
    <property type="term" value="P:bacterial-type flagellum-dependent cell motility"/>
    <property type="evidence" value="ECO:0007669"/>
    <property type="project" value="InterPro"/>
</dbReference>
<reference evidence="8" key="1">
    <citation type="submission" date="2018-03" db="EMBL/GenBank/DDBJ databases">
        <authorList>
            <person name="Rodrigo-Torres L."/>
            <person name="Arahal R. D."/>
            <person name="Lucena T."/>
        </authorList>
    </citation>
    <scope>NUCLEOTIDE SEQUENCE [LARGE SCALE GENOMIC DNA]</scope>
    <source>
        <strain evidence="8">CECT 8871</strain>
    </source>
</reference>
<evidence type="ECO:0000256" key="1">
    <source>
        <dbReference type="ARBA" id="ARBA00004117"/>
    </source>
</evidence>
<evidence type="ECO:0000256" key="2">
    <source>
        <dbReference type="ARBA" id="ARBA00009272"/>
    </source>
</evidence>
<dbReference type="EMBL" id="OMOJ01000003">
    <property type="protein sequence ID" value="SPF80079.1"/>
    <property type="molecule type" value="Genomic_DNA"/>
</dbReference>